<dbReference type="Gene3D" id="1.10.443.10">
    <property type="entry name" value="Intergrase catalytic core"/>
    <property type="match status" value="1"/>
</dbReference>
<proteinExistence type="predicted"/>
<gene>
    <name evidence="3" type="ORF">CBM15_02055</name>
</gene>
<dbReference type="InterPro" id="IPR002104">
    <property type="entry name" value="Integrase_catalytic"/>
</dbReference>
<evidence type="ECO:0000313" key="4">
    <source>
        <dbReference type="Proteomes" id="UP000196594"/>
    </source>
</evidence>
<evidence type="ECO:0000313" key="3">
    <source>
        <dbReference type="EMBL" id="OUZ40675.1"/>
    </source>
</evidence>
<organism evidence="3 4">
    <name type="scientific">Solibacillus kalamii</name>
    <dbReference type="NCBI Taxonomy" id="1748298"/>
    <lineage>
        <taxon>Bacteria</taxon>
        <taxon>Bacillati</taxon>
        <taxon>Bacillota</taxon>
        <taxon>Bacilli</taxon>
        <taxon>Bacillales</taxon>
        <taxon>Caryophanaceae</taxon>
        <taxon>Solibacillus</taxon>
    </lineage>
</organism>
<dbReference type="Proteomes" id="UP000196594">
    <property type="component" value="Unassembled WGS sequence"/>
</dbReference>
<accession>A0ABX3ZLQ6</accession>
<dbReference type="InterPro" id="IPR013762">
    <property type="entry name" value="Integrase-like_cat_sf"/>
</dbReference>
<reference evidence="3 4" key="1">
    <citation type="journal article" date="2017" name="Int. J. Syst. Evol. Microbiol.">
        <title>Solibacillus kalamii sp. nov., isolated from a high-efficiency particulate arrestance filter system used in the International Space Station.</title>
        <authorList>
            <person name="Checinska Sielaff A."/>
            <person name="Kumar R.M."/>
            <person name="Pal D."/>
            <person name="Mayilraj S."/>
            <person name="Venkateswaran K."/>
        </authorList>
    </citation>
    <scope>NUCLEOTIDE SEQUENCE [LARGE SCALE GENOMIC DNA]</scope>
    <source>
        <strain evidence="3 4">ISSFR-015</strain>
    </source>
</reference>
<dbReference type="PROSITE" id="PS51898">
    <property type="entry name" value="TYR_RECOMBINASE"/>
    <property type="match status" value="1"/>
</dbReference>
<dbReference type="SUPFAM" id="SSF56349">
    <property type="entry name" value="DNA breaking-rejoining enzymes"/>
    <property type="match status" value="1"/>
</dbReference>
<dbReference type="Pfam" id="PF00589">
    <property type="entry name" value="Phage_integrase"/>
    <property type="match status" value="1"/>
</dbReference>
<name>A0ABX3ZLQ6_9BACL</name>
<dbReference type="InterPro" id="IPR011010">
    <property type="entry name" value="DNA_brk_join_enz"/>
</dbReference>
<feature type="domain" description="Tyr recombinase" evidence="2">
    <location>
        <begin position="1"/>
        <end position="67"/>
    </location>
</feature>
<protein>
    <recommendedName>
        <fullName evidence="2">Tyr recombinase domain-containing protein</fullName>
    </recommendedName>
</protein>
<keyword evidence="1" id="KW-0233">DNA recombination</keyword>
<keyword evidence="4" id="KW-1185">Reference proteome</keyword>
<evidence type="ECO:0000256" key="1">
    <source>
        <dbReference type="ARBA" id="ARBA00023172"/>
    </source>
</evidence>
<evidence type="ECO:0000259" key="2">
    <source>
        <dbReference type="PROSITE" id="PS51898"/>
    </source>
</evidence>
<dbReference type="RefSeq" id="WP_087615540.1">
    <property type="nucleotide sequence ID" value="NZ_JAFBEY010000002.1"/>
</dbReference>
<dbReference type="EMBL" id="NHNT01000001">
    <property type="protein sequence ID" value="OUZ40675.1"/>
    <property type="molecule type" value="Genomic_DNA"/>
</dbReference>
<comment type="caution">
    <text evidence="3">The sequence shown here is derived from an EMBL/GenBank/DDBJ whole genome shotgun (WGS) entry which is preliminary data.</text>
</comment>
<sequence>MMSNFLRYAGIPESKSPHLLRHTHAVLQLKAGVDIKTVSTRLGHKNINITANTYLHVTATHEQNSLE</sequence>